<accession>A0A9W9B108</accession>
<gene>
    <name evidence="5" type="ORF">C8J55DRAFT_464383</name>
</gene>
<comment type="caution">
    <text evidence="5">The sequence shown here is derived from an EMBL/GenBank/DDBJ whole genome shotgun (WGS) entry which is preliminary data.</text>
</comment>
<sequence>MSNSRFDVDPEDLSLLQTLTGIASGKELEEHISVVQNKANRVHCLTNIQIHNYPCIGLFTFTKFSIKLSPNYQQVLSLIRSRKDALFLDVGCCVGNALRKVVADGWPAGNTIGIDLHKEFWDIGHELFRSTSDSFPAGFIGGDIFDDTILAPIDDPDTILNLNLETVDLHHLTFLTPLRRRVSAIYACNVFHLFTVEKQSKLAKRLAYLLMRKPGSVIFGSHGVVPAQRAEKDIGPNSFHSAESFAKMWSEVFEAGSVEISWKIKVRPQRRLSVLGEWDIIWWSVTCI</sequence>
<evidence type="ECO:0000256" key="2">
    <source>
        <dbReference type="ARBA" id="ARBA00022679"/>
    </source>
</evidence>
<keyword evidence="2" id="KW-0808">Transferase</keyword>
<evidence type="ECO:0000256" key="3">
    <source>
        <dbReference type="ARBA" id="ARBA00022691"/>
    </source>
</evidence>
<reference evidence="5" key="2">
    <citation type="journal article" date="2023" name="Proc. Natl. Acad. Sci. U.S.A.">
        <title>A global phylogenomic analysis of the shiitake genus Lentinula.</title>
        <authorList>
            <person name="Sierra-Patev S."/>
            <person name="Min B."/>
            <person name="Naranjo-Ortiz M."/>
            <person name="Looney B."/>
            <person name="Konkel Z."/>
            <person name="Slot J.C."/>
            <person name="Sakamoto Y."/>
            <person name="Steenwyk J.L."/>
            <person name="Rokas A."/>
            <person name="Carro J."/>
            <person name="Camarero S."/>
            <person name="Ferreira P."/>
            <person name="Molpeceres G."/>
            <person name="Ruiz-Duenas F.J."/>
            <person name="Serrano A."/>
            <person name="Henrissat B."/>
            <person name="Drula E."/>
            <person name="Hughes K.W."/>
            <person name="Mata J.L."/>
            <person name="Ishikawa N.K."/>
            <person name="Vargas-Isla R."/>
            <person name="Ushijima S."/>
            <person name="Smith C.A."/>
            <person name="Donoghue J."/>
            <person name="Ahrendt S."/>
            <person name="Andreopoulos W."/>
            <person name="He G."/>
            <person name="LaButti K."/>
            <person name="Lipzen A."/>
            <person name="Ng V."/>
            <person name="Riley R."/>
            <person name="Sandor L."/>
            <person name="Barry K."/>
            <person name="Martinez A.T."/>
            <person name="Xiao Y."/>
            <person name="Gibbons J.G."/>
            <person name="Terashima K."/>
            <person name="Grigoriev I.V."/>
            <person name="Hibbett D."/>
        </authorList>
    </citation>
    <scope>NUCLEOTIDE SEQUENCE</scope>
    <source>
        <strain evidence="5">Sp2 HRB7682 ss15</strain>
    </source>
</reference>
<dbReference type="PANTHER" id="PTHR35897">
    <property type="entry name" value="METHYLTRANSFERASE AUSD"/>
    <property type="match status" value="1"/>
</dbReference>
<dbReference type="InterPro" id="IPR051654">
    <property type="entry name" value="Meroterpenoid_MTases"/>
</dbReference>
<evidence type="ECO:0000313" key="5">
    <source>
        <dbReference type="EMBL" id="KAJ4495762.1"/>
    </source>
</evidence>
<proteinExistence type="inferred from homology"/>
<protein>
    <recommendedName>
        <fullName evidence="7">Methyltransferase domain-containing protein</fullName>
    </recommendedName>
</protein>
<dbReference type="GO" id="GO:0016740">
    <property type="term" value="F:transferase activity"/>
    <property type="evidence" value="ECO:0007669"/>
    <property type="project" value="UniProtKB-KW"/>
</dbReference>
<evidence type="ECO:0000256" key="4">
    <source>
        <dbReference type="ARBA" id="ARBA00038314"/>
    </source>
</evidence>
<evidence type="ECO:0000256" key="1">
    <source>
        <dbReference type="ARBA" id="ARBA00005179"/>
    </source>
</evidence>
<dbReference type="AlphaFoldDB" id="A0A9W9B108"/>
<evidence type="ECO:0008006" key="7">
    <source>
        <dbReference type="Google" id="ProtNLM"/>
    </source>
</evidence>
<dbReference type="PANTHER" id="PTHR35897:SF1">
    <property type="entry name" value="METHYLTRANSFERASE AUSD"/>
    <property type="match status" value="1"/>
</dbReference>
<comment type="similarity">
    <text evidence="4">Belongs to the class I-like SAM-binding methyltransferase superfamily.</text>
</comment>
<dbReference type="Gene3D" id="3.40.50.150">
    <property type="entry name" value="Vaccinia Virus protein VP39"/>
    <property type="match status" value="1"/>
</dbReference>
<dbReference type="EMBL" id="JANVFS010000001">
    <property type="protein sequence ID" value="KAJ4495762.1"/>
    <property type="molecule type" value="Genomic_DNA"/>
</dbReference>
<evidence type="ECO:0000313" key="6">
    <source>
        <dbReference type="Proteomes" id="UP001150238"/>
    </source>
</evidence>
<comment type="pathway">
    <text evidence="1">Secondary metabolite biosynthesis.</text>
</comment>
<reference evidence="5" key="1">
    <citation type="submission" date="2022-08" db="EMBL/GenBank/DDBJ databases">
        <authorList>
            <consortium name="DOE Joint Genome Institute"/>
            <person name="Min B."/>
            <person name="Riley R."/>
            <person name="Sierra-Patev S."/>
            <person name="Naranjo-Ortiz M."/>
            <person name="Looney B."/>
            <person name="Konkel Z."/>
            <person name="Slot J.C."/>
            <person name="Sakamoto Y."/>
            <person name="Steenwyk J.L."/>
            <person name="Rokas A."/>
            <person name="Carro J."/>
            <person name="Camarero S."/>
            <person name="Ferreira P."/>
            <person name="Molpeceres G."/>
            <person name="Ruiz-Duenas F.J."/>
            <person name="Serrano A."/>
            <person name="Henrissat B."/>
            <person name="Drula E."/>
            <person name="Hughes K.W."/>
            <person name="Mata J.L."/>
            <person name="Ishikawa N.K."/>
            <person name="Vargas-Isla R."/>
            <person name="Ushijima S."/>
            <person name="Smith C.A."/>
            <person name="Ahrendt S."/>
            <person name="Andreopoulos W."/>
            <person name="He G."/>
            <person name="Labutti K."/>
            <person name="Lipzen A."/>
            <person name="Ng V."/>
            <person name="Sandor L."/>
            <person name="Barry K."/>
            <person name="Martinez A.T."/>
            <person name="Xiao Y."/>
            <person name="Gibbons J.G."/>
            <person name="Terashima K."/>
            <person name="Hibbett D.S."/>
            <person name="Grigoriev I.V."/>
        </authorList>
    </citation>
    <scope>NUCLEOTIDE SEQUENCE</scope>
    <source>
        <strain evidence="5">Sp2 HRB7682 ss15</strain>
    </source>
</reference>
<dbReference type="SUPFAM" id="SSF53335">
    <property type="entry name" value="S-adenosyl-L-methionine-dependent methyltransferases"/>
    <property type="match status" value="1"/>
</dbReference>
<dbReference type="Proteomes" id="UP001150238">
    <property type="component" value="Unassembled WGS sequence"/>
</dbReference>
<keyword evidence="3" id="KW-0949">S-adenosyl-L-methionine</keyword>
<name>A0A9W9B108_9AGAR</name>
<organism evidence="5 6">
    <name type="scientific">Lentinula lateritia</name>
    <dbReference type="NCBI Taxonomy" id="40482"/>
    <lineage>
        <taxon>Eukaryota</taxon>
        <taxon>Fungi</taxon>
        <taxon>Dikarya</taxon>
        <taxon>Basidiomycota</taxon>
        <taxon>Agaricomycotina</taxon>
        <taxon>Agaricomycetes</taxon>
        <taxon>Agaricomycetidae</taxon>
        <taxon>Agaricales</taxon>
        <taxon>Marasmiineae</taxon>
        <taxon>Omphalotaceae</taxon>
        <taxon>Lentinula</taxon>
    </lineage>
</organism>
<dbReference type="InterPro" id="IPR029063">
    <property type="entry name" value="SAM-dependent_MTases_sf"/>
</dbReference>